<organism evidence="6 7">
    <name type="scientific">[Clostridium] ultunense Esp</name>
    <dbReference type="NCBI Taxonomy" id="1288971"/>
    <lineage>
        <taxon>Bacteria</taxon>
        <taxon>Bacillati</taxon>
        <taxon>Bacillota</taxon>
        <taxon>Tissierellia</taxon>
        <taxon>Tissierellales</taxon>
        <taxon>Tepidimicrobiaceae</taxon>
        <taxon>Schnuerera</taxon>
    </lineage>
</organism>
<dbReference type="Proteomes" id="UP000245423">
    <property type="component" value="Chromosome 1"/>
</dbReference>
<sequence length="686" mass="78121">MNISRRIVSIVLLVSLLLGIPATTLGTPQANINILLDEEKVSLEDEIITNEINQIMLPLREIAEKLEYKVNWDGNTRSITLSKGSQIIELKIGETKVDVNGEILVLKSPPILKETKTFVPMELFSNALGLVIGWNGKHQVLKINQPEEKNESFFTISKDKDKQAELDAYIKALEKHQNFHGSVFVAKDGEVLLNKGYGFADFEQNTNNISQTKFAIGSITKQFTAMAIMQLNEKGLLSVEDKISKYFPDFPNGDSITIHNLLTHTSGLTNYTNLSEFLDIDLNNKDPMKTIELIKNLPLEFEPGKEFSYSNTNYVLLGMIVENITDISLEDYLQKNIFTPLNMSNTGSYYIENNQFPDATPYTGFLEIYPVDDELVLTQAYGAGNIYSTVEDLYRWDRALSTEQLVKKETLDKIFTEYITMPGAGSYGYGWMIADTDMGRQIFHGGNTMGFTANIARYPEKDLVVIILTNSAYYDTTSLTNALTSIVLDKDYEMPEVLKEIEIEDPNLYDNYIGKYEFIDGTYINITKIEDKLYAQVTGQNAFEILPLSNNRFFAKDVDIRIEFIKDEEEKITELVLEQLGMTFVCKRVEDIEEKKEIEIDPKVYDNYVGEYELAPNVIIKITKEDNSLYAQLTGQDKFEIFPESEEEFFYKVVDAKITFQKDDTGNVTHLILYQNAQEIPANKIK</sequence>
<dbReference type="InterPro" id="IPR001466">
    <property type="entry name" value="Beta-lactam-related"/>
</dbReference>
<protein>
    <submittedName>
        <fullName evidence="6">Predicted beta-lactamase</fullName>
    </submittedName>
</protein>
<feature type="domain" description="Copper amine oxidase-like N-terminal" evidence="4">
    <location>
        <begin position="52"/>
        <end position="143"/>
    </location>
</feature>
<keyword evidence="2" id="KW-0472">Membrane</keyword>
<dbReference type="SUPFAM" id="SSF55383">
    <property type="entry name" value="Copper amine oxidase, domain N"/>
    <property type="match status" value="1"/>
</dbReference>
<dbReference type="SUPFAM" id="SSF56601">
    <property type="entry name" value="beta-lactamase/transpeptidase-like"/>
    <property type="match status" value="1"/>
</dbReference>
<dbReference type="PANTHER" id="PTHR46825">
    <property type="entry name" value="D-ALANYL-D-ALANINE-CARBOXYPEPTIDASE/ENDOPEPTIDASE AMPH"/>
    <property type="match status" value="1"/>
</dbReference>
<evidence type="ECO:0000256" key="1">
    <source>
        <dbReference type="ARBA" id="ARBA00004370"/>
    </source>
</evidence>
<gene>
    <name evidence="6" type="ORF">CUESP1_2669</name>
</gene>
<comment type="subcellular location">
    <subcellularLocation>
        <location evidence="1">Membrane</location>
    </subcellularLocation>
</comment>
<dbReference type="Pfam" id="PF07833">
    <property type="entry name" value="Cu_amine_oxidN1"/>
    <property type="match status" value="1"/>
</dbReference>
<reference evidence="6 7" key="1">
    <citation type="submission" date="2016-11" db="EMBL/GenBank/DDBJ databases">
        <authorList>
            <person name="Manzoor S."/>
        </authorList>
    </citation>
    <scope>NUCLEOTIDE SEQUENCE [LARGE SCALE GENOMIC DNA]</scope>
    <source>
        <strain evidence="6">Clostridium ultunense strain Esp</strain>
    </source>
</reference>
<dbReference type="InterPro" id="IPR050491">
    <property type="entry name" value="AmpC-like"/>
</dbReference>
<feature type="domain" description="Beta-lactamase-related" evidence="3">
    <location>
        <begin position="167"/>
        <end position="474"/>
    </location>
</feature>
<dbReference type="Pfam" id="PF00144">
    <property type="entry name" value="Beta-lactamase"/>
    <property type="match status" value="1"/>
</dbReference>
<feature type="domain" description="Peptidase S12 Pab87-related C-terminal" evidence="5">
    <location>
        <begin position="505"/>
        <end position="578"/>
    </location>
</feature>
<dbReference type="Gene3D" id="3.40.710.10">
    <property type="entry name" value="DD-peptidase/beta-lactamase superfamily"/>
    <property type="match status" value="1"/>
</dbReference>
<dbReference type="RefSeq" id="WP_005585943.1">
    <property type="nucleotide sequence ID" value="NZ_LT669839.1"/>
</dbReference>
<keyword evidence="7" id="KW-1185">Reference proteome</keyword>
<evidence type="ECO:0000256" key="2">
    <source>
        <dbReference type="ARBA" id="ARBA00023136"/>
    </source>
</evidence>
<feature type="domain" description="Peptidase S12 Pab87-related C-terminal" evidence="5">
    <location>
        <begin position="595"/>
        <end position="674"/>
    </location>
</feature>
<dbReference type="PANTHER" id="PTHR46825:SF11">
    <property type="entry name" value="PENICILLIN-BINDING PROTEIN 4"/>
    <property type="match status" value="1"/>
</dbReference>
<dbReference type="InterPro" id="IPR012338">
    <property type="entry name" value="Beta-lactam/transpept-like"/>
</dbReference>
<dbReference type="GO" id="GO:0016020">
    <property type="term" value="C:membrane"/>
    <property type="evidence" value="ECO:0007669"/>
    <property type="project" value="UniProtKB-SubCell"/>
</dbReference>
<dbReference type="Gene3D" id="3.30.457.10">
    <property type="entry name" value="Copper amine oxidase-like, N-terminal domain"/>
    <property type="match status" value="1"/>
</dbReference>
<dbReference type="HOGENOM" id="CLU_020027_0_4_9"/>
<dbReference type="EMBL" id="LT669839">
    <property type="protein sequence ID" value="SHD78009.1"/>
    <property type="molecule type" value="Genomic_DNA"/>
</dbReference>
<dbReference type="OrthoDB" id="9797709at2"/>
<evidence type="ECO:0000259" key="4">
    <source>
        <dbReference type="Pfam" id="PF07833"/>
    </source>
</evidence>
<evidence type="ECO:0000259" key="3">
    <source>
        <dbReference type="Pfam" id="PF00144"/>
    </source>
</evidence>
<dbReference type="AlphaFoldDB" id="M1ZDA6"/>
<dbReference type="InterPro" id="IPR012854">
    <property type="entry name" value="Cu_amine_oxidase-like_N"/>
</dbReference>
<dbReference type="InterPro" id="IPR021860">
    <property type="entry name" value="Peptidase_S12_Pab87-rel_C"/>
</dbReference>
<accession>M1ZDA6</accession>
<evidence type="ECO:0000259" key="5">
    <source>
        <dbReference type="Pfam" id="PF11954"/>
    </source>
</evidence>
<evidence type="ECO:0000313" key="6">
    <source>
        <dbReference type="EMBL" id="SHD78009.1"/>
    </source>
</evidence>
<proteinExistence type="predicted"/>
<name>M1ZDA6_9FIRM</name>
<evidence type="ECO:0000313" key="7">
    <source>
        <dbReference type="Proteomes" id="UP000245423"/>
    </source>
</evidence>
<dbReference type="Pfam" id="PF11954">
    <property type="entry name" value="DUF3471"/>
    <property type="match status" value="2"/>
</dbReference>
<dbReference type="InterPro" id="IPR036582">
    <property type="entry name" value="Mao_N_sf"/>
</dbReference>